<feature type="transmembrane region" description="Helical" evidence="1">
    <location>
        <begin position="109"/>
        <end position="131"/>
    </location>
</feature>
<evidence type="ECO:0000313" key="3">
    <source>
        <dbReference type="Proteomes" id="UP000292507"/>
    </source>
</evidence>
<protein>
    <submittedName>
        <fullName evidence="2">Uncharacterized protein</fullName>
    </submittedName>
</protein>
<name>A0A4Q7Y6A4_9ACTN</name>
<sequence>MDERGTGRGAVPPRSVARVRETGFVANATGILSATTAGMATPDVARRTWPRWLALGVAMIAVAVLAVAWEPAGARLLLGALGLFLAVRGALLLRGAGSGAVAGELAGRARTLGAVAVGAGVAALAVAVAAAALSATVLLVGVPVALLVVSAGLLARGGTARRGGQALLVWSLLVTALLVVTGLAQDWERAEGLATVVAALGIAVLGLPLLIGAVNLRTIAATPAPAPVRPGCGGCACGAGGCGS</sequence>
<comment type="caution">
    <text evidence="2">The sequence shown here is derived from an EMBL/GenBank/DDBJ whole genome shotgun (WGS) entry which is preliminary data.</text>
</comment>
<gene>
    <name evidence="2" type="ORF">BKA19_2232</name>
</gene>
<dbReference type="EMBL" id="SHKV01000001">
    <property type="protein sequence ID" value="RZU32537.1"/>
    <property type="molecule type" value="Genomic_DNA"/>
</dbReference>
<keyword evidence="1" id="KW-0472">Membrane</keyword>
<feature type="transmembrane region" description="Helical" evidence="1">
    <location>
        <begin position="75"/>
        <end position="97"/>
    </location>
</feature>
<accession>A0A4Q7Y6A4</accession>
<organism evidence="2 3">
    <name type="scientific">Blastococcus saxobsidens</name>
    <dbReference type="NCBI Taxonomy" id="138336"/>
    <lineage>
        <taxon>Bacteria</taxon>
        <taxon>Bacillati</taxon>
        <taxon>Actinomycetota</taxon>
        <taxon>Actinomycetes</taxon>
        <taxon>Geodermatophilales</taxon>
        <taxon>Geodermatophilaceae</taxon>
        <taxon>Blastococcus</taxon>
    </lineage>
</organism>
<keyword evidence="1" id="KW-1133">Transmembrane helix</keyword>
<dbReference type="AlphaFoldDB" id="A0A4Q7Y6A4"/>
<feature type="transmembrane region" description="Helical" evidence="1">
    <location>
        <begin position="52"/>
        <end position="69"/>
    </location>
</feature>
<feature type="transmembrane region" description="Helical" evidence="1">
    <location>
        <begin position="137"/>
        <end position="155"/>
    </location>
</feature>
<reference evidence="2 3" key="1">
    <citation type="submission" date="2019-02" db="EMBL/GenBank/DDBJ databases">
        <title>Sequencing the genomes of 1000 actinobacteria strains.</title>
        <authorList>
            <person name="Klenk H.-P."/>
        </authorList>
    </citation>
    <scope>NUCLEOTIDE SEQUENCE [LARGE SCALE GENOMIC DNA]</scope>
    <source>
        <strain evidence="2 3">DSM 44509</strain>
    </source>
</reference>
<evidence type="ECO:0000256" key="1">
    <source>
        <dbReference type="SAM" id="Phobius"/>
    </source>
</evidence>
<keyword evidence="1" id="KW-0812">Transmembrane</keyword>
<keyword evidence="3" id="KW-1185">Reference proteome</keyword>
<proteinExistence type="predicted"/>
<feature type="transmembrane region" description="Helical" evidence="1">
    <location>
        <begin position="193"/>
        <end position="214"/>
    </location>
</feature>
<dbReference type="Proteomes" id="UP000292507">
    <property type="component" value="Unassembled WGS sequence"/>
</dbReference>
<evidence type="ECO:0000313" key="2">
    <source>
        <dbReference type="EMBL" id="RZU32537.1"/>
    </source>
</evidence>
<feature type="transmembrane region" description="Helical" evidence="1">
    <location>
        <begin position="167"/>
        <end position="187"/>
    </location>
</feature>